<keyword evidence="1" id="KW-0732">Signal</keyword>
<comment type="caution">
    <text evidence="2">The sequence shown here is derived from an EMBL/GenBank/DDBJ whole genome shotgun (WGS) entry which is preliminary data.</text>
</comment>
<protein>
    <recommendedName>
        <fullName evidence="4">Lipoprotein</fullName>
    </recommendedName>
</protein>
<accession>A0ABV3JRU9</accession>
<evidence type="ECO:0000256" key="1">
    <source>
        <dbReference type="SAM" id="SignalP"/>
    </source>
</evidence>
<reference evidence="2 3" key="1">
    <citation type="submission" date="2024-06" db="EMBL/GenBank/DDBJ databases">
        <title>The Natural Products Discovery Center: Release of the First 8490 Sequenced Strains for Exploring Actinobacteria Biosynthetic Diversity.</title>
        <authorList>
            <person name="Kalkreuter E."/>
            <person name="Kautsar S.A."/>
            <person name="Yang D."/>
            <person name="Bader C.D."/>
            <person name="Teijaro C.N."/>
            <person name="Fluegel L."/>
            <person name="Davis C.M."/>
            <person name="Simpson J.R."/>
            <person name="Lauterbach L."/>
            <person name="Steele A.D."/>
            <person name="Gui C."/>
            <person name="Meng S."/>
            <person name="Li G."/>
            <person name="Viehrig K."/>
            <person name="Ye F."/>
            <person name="Su P."/>
            <person name="Kiefer A.F."/>
            <person name="Nichols A."/>
            <person name="Cepeda A.J."/>
            <person name="Yan W."/>
            <person name="Fan B."/>
            <person name="Jiang Y."/>
            <person name="Adhikari A."/>
            <person name="Zheng C.-J."/>
            <person name="Schuster L."/>
            <person name="Cowan T.M."/>
            <person name="Smanski M.J."/>
            <person name="Chevrette M.G."/>
            <person name="De Carvalho L.P.S."/>
            <person name="Shen B."/>
        </authorList>
    </citation>
    <scope>NUCLEOTIDE SEQUENCE [LARGE SCALE GENOMIC DNA]</scope>
    <source>
        <strain evidence="2 3">NPDC052347</strain>
    </source>
</reference>
<dbReference type="RefSeq" id="WP_109279406.1">
    <property type="nucleotide sequence ID" value="NZ_JBFAUK010000002.1"/>
</dbReference>
<proteinExistence type="predicted"/>
<organism evidence="2 3">
    <name type="scientific">Streptomyces orinoci</name>
    <name type="common">Streptoverticillium orinoci</name>
    <dbReference type="NCBI Taxonomy" id="67339"/>
    <lineage>
        <taxon>Bacteria</taxon>
        <taxon>Bacillati</taxon>
        <taxon>Actinomycetota</taxon>
        <taxon>Actinomycetes</taxon>
        <taxon>Kitasatosporales</taxon>
        <taxon>Streptomycetaceae</taxon>
        <taxon>Streptomyces</taxon>
    </lineage>
</organism>
<dbReference type="EMBL" id="JBFAUK010000002">
    <property type="protein sequence ID" value="MEV5505616.1"/>
    <property type="molecule type" value="Genomic_DNA"/>
</dbReference>
<name>A0ABV3JRU9_STRON</name>
<evidence type="ECO:0000313" key="2">
    <source>
        <dbReference type="EMBL" id="MEV5505616.1"/>
    </source>
</evidence>
<dbReference type="Proteomes" id="UP001552594">
    <property type="component" value="Unassembled WGS sequence"/>
</dbReference>
<feature type="signal peptide" evidence="1">
    <location>
        <begin position="1"/>
        <end position="21"/>
    </location>
</feature>
<feature type="chain" id="PRO_5046200365" description="Lipoprotein" evidence="1">
    <location>
        <begin position="22"/>
        <end position="165"/>
    </location>
</feature>
<gene>
    <name evidence="2" type="ORF">AB0L16_03940</name>
</gene>
<evidence type="ECO:0008006" key="4">
    <source>
        <dbReference type="Google" id="ProtNLM"/>
    </source>
</evidence>
<keyword evidence="3" id="KW-1185">Reference proteome</keyword>
<evidence type="ECO:0000313" key="3">
    <source>
        <dbReference type="Proteomes" id="UP001552594"/>
    </source>
</evidence>
<dbReference type="PROSITE" id="PS51257">
    <property type="entry name" value="PROKAR_LIPOPROTEIN"/>
    <property type="match status" value="1"/>
</dbReference>
<sequence>MRTVRALAAVLALGAALTGCGVDRTDAIDFGRPATGVKRPGAPVNQVRLYWAYPGGVFGVSRTTAGRLGAEDAVPLLLAGPSEAERLRGFYSEVPRTGPVSVVTSDERVLIRMTADPTHFTPNARVQLVCTAAHSAIPGNPPPGDVKVTLSGAGKTISGETCAKD</sequence>